<accession>A0A380DKI2</accession>
<evidence type="ECO:0000259" key="3">
    <source>
        <dbReference type="Pfam" id="PF00501"/>
    </source>
</evidence>
<dbReference type="EC" id="6.2.1.3" evidence="5"/>
<dbReference type="InterPro" id="IPR042099">
    <property type="entry name" value="ANL_N_sf"/>
</dbReference>
<comment type="similarity">
    <text evidence="1">Belongs to the ATP-dependent AMP-binding enzyme family.</text>
</comment>
<dbReference type="GO" id="GO:0008756">
    <property type="term" value="F:o-succinylbenzoate-CoA ligase activity"/>
    <property type="evidence" value="ECO:0007669"/>
    <property type="project" value="UniProtKB-EC"/>
</dbReference>
<dbReference type="EMBL" id="UHAP01000001">
    <property type="protein sequence ID" value="SUK34059.1"/>
    <property type="molecule type" value="Genomic_DNA"/>
</dbReference>
<dbReference type="Pfam" id="PF00501">
    <property type="entry name" value="AMP-binding"/>
    <property type="match status" value="1"/>
</dbReference>
<dbReference type="PANTHER" id="PTHR43201:SF5">
    <property type="entry name" value="MEDIUM-CHAIN ACYL-COA LIGASE ACSF2, MITOCHONDRIAL"/>
    <property type="match status" value="1"/>
</dbReference>
<proteinExistence type="inferred from homology"/>
<feature type="domain" description="AMP-binding enzyme C-terminal" evidence="4">
    <location>
        <begin position="147"/>
        <end position="219"/>
    </location>
</feature>
<dbReference type="GO" id="GO:0004467">
    <property type="term" value="F:long-chain fatty acid-CoA ligase activity"/>
    <property type="evidence" value="ECO:0007669"/>
    <property type="project" value="UniProtKB-EC"/>
</dbReference>
<dbReference type="EC" id="6.2.1.26" evidence="5"/>
<reference evidence="5 6" key="1">
    <citation type="submission" date="2018-06" db="EMBL/GenBank/DDBJ databases">
        <authorList>
            <consortium name="Pathogen Informatics"/>
            <person name="Doyle S."/>
        </authorList>
    </citation>
    <scope>NUCLEOTIDE SEQUENCE [LARGE SCALE GENOMIC DNA]</scope>
    <source>
        <strain evidence="5 6">NCTC6133</strain>
    </source>
</reference>
<evidence type="ECO:0000256" key="1">
    <source>
        <dbReference type="ARBA" id="ARBA00006432"/>
    </source>
</evidence>
<evidence type="ECO:0000313" key="5">
    <source>
        <dbReference type="EMBL" id="SUK34059.1"/>
    </source>
</evidence>
<evidence type="ECO:0000313" key="6">
    <source>
        <dbReference type="Proteomes" id="UP000255091"/>
    </source>
</evidence>
<dbReference type="Proteomes" id="UP000255091">
    <property type="component" value="Unassembled WGS sequence"/>
</dbReference>
<dbReference type="Pfam" id="PF13193">
    <property type="entry name" value="AMP-binding_C"/>
    <property type="match status" value="1"/>
</dbReference>
<dbReference type="InterPro" id="IPR025110">
    <property type="entry name" value="AMP-bd_C"/>
</dbReference>
<dbReference type="AlphaFoldDB" id="A0A380DKI2"/>
<dbReference type="GO" id="GO:0031956">
    <property type="term" value="F:medium-chain fatty acid-CoA ligase activity"/>
    <property type="evidence" value="ECO:0007669"/>
    <property type="project" value="TreeGrafter"/>
</dbReference>
<dbReference type="Gene3D" id="3.30.300.30">
    <property type="match status" value="1"/>
</dbReference>
<sequence length="234" mass="26751">MIKSLLLVYNNEHTIQSFFSSGDKLHSSIFKKIKNQANDINLIEFFGTSETSFISYNLNQQAPVESVGVLFPNVELKTTNHDHNGIGTICIKSNMMFSGYVSQQCINNDEWFVTNDNGYVKEQYLYLTGRQHDMLIIGGQNIYPAHVERHLTQSSSIDEAIIIGIPNERFGQIGVLLYSGDVTLTHKNVKQFLNKKVKRYEIPSMIHHVEKMYYTASGKIAREKMISMYLRGEL</sequence>
<dbReference type="InterPro" id="IPR000873">
    <property type="entry name" value="AMP-dep_synth/lig_dom"/>
</dbReference>
<feature type="domain" description="AMP-dependent synthetase/ligase" evidence="3">
    <location>
        <begin position="15"/>
        <end position="100"/>
    </location>
</feature>
<keyword evidence="2 5" id="KW-0436">Ligase</keyword>
<gene>
    <name evidence="5" type="primary">menE_1</name>
    <name evidence="5" type="ORF">NCTC6133_00678</name>
</gene>
<dbReference type="InterPro" id="IPR045851">
    <property type="entry name" value="AMP-bd_C_sf"/>
</dbReference>
<dbReference type="PANTHER" id="PTHR43201">
    <property type="entry name" value="ACYL-COA SYNTHETASE"/>
    <property type="match status" value="1"/>
</dbReference>
<dbReference type="SUPFAM" id="SSF56801">
    <property type="entry name" value="Acetyl-CoA synthetase-like"/>
    <property type="match status" value="1"/>
</dbReference>
<name>A0A380DKI2_STAAU</name>
<dbReference type="Gene3D" id="3.40.50.12780">
    <property type="entry name" value="N-terminal domain of ligase-like"/>
    <property type="match status" value="1"/>
</dbReference>
<evidence type="ECO:0000256" key="2">
    <source>
        <dbReference type="ARBA" id="ARBA00022598"/>
    </source>
</evidence>
<organism evidence="5 6">
    <name type="scientific">Staphylococcus aureus</name>
    <dbReference type="NCBI Taxonomy" id="1280"/>
    <lineage>
        <taxon>Bacteria</taxon>
        <taxon>Bacillati</taxon>
        <taxon>Bacillota</taxon>
        <taxon>Bacilli</taxon>
        <taxon>Bacillales</taxon>
        <taxon>Staphylococcaceae</taxon>
        <taxon>Staphylococcus</taxon>
    </lineage>
</organism>
<protein>
    <submittedName>
        <fullName evidence="5">Long-chain-fatty-acid--CoA ligase</fullName>
        <ecNumber evidence="5">6.2.1.26</ecNumber>
        <ecNumber evidence="5">6.2.1.3</ecNumber>
    </submittedName>
</protein>
<evidence type="ECO:0000259" key="4">
    <source>
        <dbReference type="Pfam" id="PF13193"/>
    </source>
</evidence>